<proteinExistence type="predicted"/>
<evidence type="ECO:0000256" key="2">
    <source>
        <dbReference type="SAM" id="Phobius"/>
    </source>
</evidence>
<organism evidence="3 4">
    <name type="scientific">Roseivivax marinus</name>
    <dbReference type="NCBI Taxonomy" id="1379903"/>
    <lineage>
        <taxon>Bacteria</taxon>
        <taxon>Pseudomonadati</taxon>
        <taxon>Pseudomonadota</taxon>
        <taxon>Alphaproteobacteria</taxon>
        <taxon>Rhodobacterales</taxon>
        <taxon>Roseobacteraceae</taxon>
        <taxon>Roseivivax</taxon>
    </lineage>
</organism>
<dbReference type="EMBL" id="AQQW01000002">
    <property type="protein sequence ID" value="ETW13879.1"/>
    <property type="molecule type" value="Genomic_DNA"/>
</dbReference>
<keyword evidence="2" id="KW-0472">Membrane</keyword>
<keyword evidence="4" id="KW-1185">Reference proteome</keyword>
<feature type="compositionally biased region" description="Low complexity" evidence="1">
    <location>
        <begin position="8"/>
        <end position="22"/>
    </location>
</feature>
<keyword evidence="2" id="KW-1133">Transmembrane helix</keyword>
<feature type="region of interest" description="Disordered" evidence="1">
    <location>
        <begin position="307"/>
        <end position="327"/>
    </location>
</feature>
<evidence type="ECO:0000313" key="3">
    <source>
        <dbReference type="EMBL" id="ETW13879.1"/>
    </source>
</evidence>
<name>W4HMG4_9RHOB</name>
<gene>
    <name evidence="3" type="ORF">ATO8_03276</name>
</gene>
<dbReference type="eggNOG" id="ENOG5033B8J">
    <property type="taxonomic scope" value="Bacteria"/>
</dbReference>
<dbReference type="RefSeq" id="WP_043842062.1">
    <property type="nucleotide sequence ID" value="NZ_AQQW01000002.1"/>
</dbReference>
<sequence>MPGGDVVPASAASAPATTNGAARSERGTFRLADLHAGGLDPRGREVQDILWAVDEFKIYRTEAGISPFFSDDDKTAAQQKHIYLGLGADIAEFNHLIHILRPRLSLPGRTKRCANIIHYERELARCIAQALLGQPEQARASLANLSNRLSARIRNHARVVHLLINVILVAIAIAGALIFARSGYTSAFAFDVKEFSLAVMMGAVGALFSTTVSLQSMEVDPTVTQTMHWIYGAQRVLVGAMGALIIYFGFRSGVLTGLFQPPGDGLTVGPGRFDPYWLSFVCVLAGFSERLVPNLLNGHAEAMTARSRARADAPARGAGETDRAAES</sequence>
<keyword evidence="2" id="KW-0812">Transmembrane</keyword>
<accession>W4HMG4</accession>
<feature type="transmembrane region" description="Helical" evidence="2">
    <location>
        <begin position="195"/>
        <end position="215"/>
    </location>
</feature>
<comment type="caution">
    <text evidence="3">The sequence shown here is derived from an EMBL/GenBank/DDBJ whole genome shotgun (WGS) entry which is preliminary data.</text>
</comment>
<evidence type="ECO:0000256" key="1">
    <source>
        <dbReference type="SAM" id="MobiDB-lite"/>
    </source>
</evidence>
<dbReference type="AlphaFoldDB" id="W4HMG4"/>
<reference evidence="3 4" key="1">
    <citation type="journal article" date="2014" name="Antonie Van Leeuwenhoek">
        <title>Roseivivax atlanticus sp. nov., isolated from surface seawater of the Atlantic Ocean.</title>
        <authorList>
            <person name="Li G."/>
            <person name="Lai Q."/>
            <person name="Liu X."/>
            <person name="Sun F."/>
            <person name="Shao Z."/>
        </authorList>
    </citation>
    <scope>NUCLEOTIDE SEQUENCE [LARGE SCALE GENOMIC DNA]</scope>
    <source>
        <strain evidence="3 4">22II-s10s</strain>
    </source>
</reference>
<feature type="transmembrane region" description="Helical" evidence="2">
    <location>
        <begin position="159"/>
        <end position="180"/>
    </location>
</feature>
<feature type="region of interest" description="Disordered" evidence="1">
    <location>
        <begin position="1"/>
        <end position="23"/>
    </location>
</feature>
<protein>
    <submittedName>
        <fullName evidence="3">Uncharacterized protein</fullName>
    </submittedName>
</protein>
<dbReference type="Proteomes" id="UP000019063">
    <property type="component" value="Unassembled WGS sequence"/>
</dbReference>
<feature type="compositionally biased region" description="Basic and acidic residues" evidence="1">
    <location>
        <begin position="309"/>
        <end position="327"/>
    </location>
</feature>
<evidence type="ECO:0000313" key="4">
    <source>
        <dbReference type="Proteomes" id="UP000019063"/>
    </source>
</evidence>
<feature type="transmembrane region" description="Helical" evidence="2">
    <location>
        <begin position="236"/>
        <end position="256"/>
    </location>
</feature>
<dbReference type="PATRIC" id="fig|1317118.6.peg.673"/>